<dbReference type="InterPro" id="IPR006190">
    <property type="entry name" value="SAF_AFP_Neu5Ac"/>
</dbReference>
<protein>
    <submittedName>
        <fullName evidence="2">N-acetylneuraminate synthase</fullName>
        <ecNumber evidence="2">2.5.1.56</ecNumber>
    </submittedName>
</protein>
<dbReference type="SUPFAM" id="SSF51569">
    <property type="entry name" value="Aldolase"/>
    <property type="match status" value="1"/>
</dbReference>
<dbReference type="PANTHER" id="PTHR42966">
    <property type="entry name" value="N-ACETYLNEURAMINATE SYNTHASE"/>
    <property type="match status" value="1"/>
</dbReference>
<accession>A0A8J7P9I3</accession>
<dbReference type="Pfam" id="PF03102">
    <property type="entry name" value="NeuB"/>
    <property type="match status" value="1"/>
</dbReference>
<reference evidence="2" key="1">
    <citation type="submission" date="2021-02" db="EMBL/GenBank/DDBJ databases">
        <title>Genome-Resolved Metagenomics of a Microbial Community Performing Photosynthetic Biological Nutrient Removal.</title>
        <authorList>
            <person name="Mcdaniel E.A."/>
        </authorList>
    </citation>
    <scope>NUCLEOTIDE SEQUENCE</scope>
    <source>
        <strain evidence="2">UWPOB_OBS1</strain>
    </source>
</reference>
<name>A0A8J7P9I3_9BACT</name>
<dbReference type="Gene3D" id="3.90.1210.10">
    <property type="entry name" value="Antifreeze-like/N-acetylneuraminic acid synthase C-terminal domain"/>
    <property type="match status" value="1"/>
</dbReference>
<dbReference type="EMBL" id="JAFLCK010000032">
    <property type="protein sequence ID" value="MBN8662164.1"/>
    <property type="molecule type" value="Genomic_DNA"/>
</dbReference>
<dbReference type="AlphaFoldDB" id="A0A8J7P9I3"/>
<dbReference type="Proteomes" id="UP000664277">
    <property type="component" value="Unassembled WGS sequence"/>
</dbReference>
<dbReference type="EC" id="2.5.1.56" evidence="2"/>
<evidence type="ECO:0000313" key="3">
    <source>
        <dbReference type="Proteomes" id="UP000664277"/>
    </source>
</evidence>
<dbReference type="SUPFAM" id="SSF51269">
    <property type="entry name" value="AFP III-like domain"/>
    <property type="match status" value="1"/>
</dbReference>
<dbReference type="GO" id="GO:0016051">
    <property type="term" value="P:carbohydrate biosynthetic process"/>
    <property type="evidence" value="ECO:0007669"/>
    <property type="project" value="InterPro"/>
</dbReference>
<sequence length="354" mass="38443">MSECFIIAEIGVNHNGSMDLAKELVLHSKEAGADAVKFQTFSADRLVTKAASRAEYQKQNTGSDASQHALLKGLELSEEAHLQLAEFCRLNEIEFLSTPFDVEAVGLLEKCGVRRYKIASGEITNTPLLAAIARTGKPCILSTGMSTLEDVESALLDLYASYHDITGSGDLVYNDLVRKDLHSRVSVLHCTSIYPCPLEFINLRCISTLIERFGLVTGLSDHSAGLEVALAAVAMGARLIEKHVTTSRDLPGPDHMASMEPADFARLVQMIRNVEVALGSPNKEPVASEPETAKLVRKGVFARKPIKKGDIFSVENIVVKRPLGKMSPRQFGGLLGRAALADYELEAPIDEPLT</sequence>
<dbReference type="InterPro" id="IPR013785">
    <property type="entry name" value="Aldolase_TIM"/>
</dbReference>
<gene>
    <name evidence="2" type="primary">neuB</name>
    <name evidence="2" type="ORF">J0M35_17480</name>
</gene>
<dbReference type="Gene3D" id="3.20.20.70">
    <property type="entry name" value="Aldolase class I"/>
    <property type="match status" value="1"/>
</dbReference>
<dbReference type="NCBIfam" id="TIGR03569">
    <property type="entry name" value="NeuB_NnaB"/>
    <property type="match status" value="1"/>
</dbReference>
<organism evidence="2 3">
    <name type="scientific">Candidatus Obscuribacter phosphatis</name>
    <dbReference type="NCBI Taxonomy" id="1906157"/>
    <lineage>
        <taxon>Bacteria</taxon>
        <taxon>Bacillati</taxon>
        <taxon>Candidatus Melainabacteria</taxon>
        <taxon>Candidatus Obscuribacterales</taxon>
        <taxon>Candidatus Obscuribacteraceae</taxon>
        <taxon>Candidatus Obscuribacter</taxon>
    </lineage>
</organism>
<dbReference type="InterPro" id="IPR036732">
    <property type="entry name" value="AFP_Neu5c_C_sf"/>
</dbReference>
<dbReference type="GO" id="GO:0047444">
    <property type="term" value="F:N-acylneuraminate-9-phosphate synthase activity"/>
    <property type="evidence" value="ECO:0007669"/>
    <property type="project" value="TreeGrafter"/>
</dbReference>
<dbReference type="InterPro" id="IPR013132">
    <property type="entry name" value="PseI/NeuA/B-like_N"/>
</dbReference>
<feature type="domain" description="AFP-like" evidence="1">
    <location>
        <begin position="299"/>
        <end position="354"/>
    </location>
</feature>
<dbReference type="InterPro" id="IPR051690">
    <property type="entry name" value="PseI-like"/>
</dbReference>
<dbReference type="PROSITE" id="PS50844">
    <property type="entry name" value="AFP_LIKE"/>
    <property type="match status" value="1"/>
</dbReference>
<dbReference type="InterPro" id="IPR020007">
    <property type="entry name" value="NeuB/NeuA"/>
</dbReference>
<evidence type="ECO:0000259" key="1">
    <source>
        <dbReference type="PROSITE" id="PS50844"/>
    </source>
</evidence>
<keyword evidence="2" id="KW-0808">Transferase</keyword>
<dbReference type="InterPro" id="IPR057736">
    <property type="entry name" value="SAF_PseI/NeuA/NeuB"/>
</dbReference>
<proteinExistence type="predicted"/>
<evidence type="ECO:0000313" key="2">
    <source>
        <dbReference type="EMBL" id="MBN8662164.1"/>
    </source>
</evidence>
<dbReference type="GO" id="GO:0050462">
    <property type="term" value="F:N-acetylneuraminate synthase activity"/>
    <property type="evidence" value="ECO:0007669"/>
    <property type="project" value="UniProtKB-EC"/>
</dbReference>
<comment type="caution">
    <text evidence="2">The sequence shown here is derived from an EMBL/GenBank/DDBJ whole genome shotgun (WGS) entry which is preliminary data.</text>
</comment>
<dbReference type="PANTHER" id="PTHR42966:SF1">
    <property type="entry name" value="SIALIC ACID SYNTHASE"/>
    <property type="match status" value="1"/>
</dbReference>
<dbReference type="CDD" id="cd11615">
    <property type="entry name" value="SAF_NeuB_like"/>
    <property type="match status" value="1"/>
</dbReference>